<name>Q7RG78_PLAYO</name>
<dbReference type="STRING" id="73239.Q7RG78"/>
<reference evidence="1 2" key="1">
    <citation type="journal article" date="2002" name="Nature">
        <title>Genome sequence and comparative analysis of the model rodent malaria parasite Plasmodium yoelii yoelii.</title>
        <authorList>
            <person name="Carlton J.M."/>
            <person name="Angiuoli S.V."/>
            <person name="Suh B.B."/>
            <person name="Kooij T.W."/>
            <person name="Pertea M."/>
            <person name="Silva J.C."/>
            <person name="Ermolaeva M.D."/>
            <person name="Allen J.E."/>
            <person name="Selengut J.D."/>
            <person name="Koo H.L."/>
            <person name="Peterson J.D."/>
            <person name="Pop M."/>
            <person name="Kosack D.S."/>
            <person name="Shumway M.F."/>
            <person name="Bidwell S.L."/>
            <person name="Shallom S.J."/>
            <person name="van Aken S.E."/>
            <person name="Riedmuller S.B."/>
            <person name="Feldblyum T.V."/>
            <person name="Cho J.K."/>
            <person name="Quackenbush J."/>
            <person name="Sedegah M."/>
            <person name="Shoaibi A."/>
            <person name="Cummings L.M."/>
            <person name="Florens L."/>
            <person name="Yates J.R."/>
            <person name="Raine J.D."/>
            <person name="Sinden R.E."/>
            <person name="Harris M.A."/>
            <person name="Cunningham D.A."/>
            <person name="Preiser P.R."/>
            <person name="Bergman L.W."/>
            <person name="Vaidya A.B."/>
            <person name="van Lin L.H."/>
            <person name="Janse C.J."/>
            <person name="Waters A.P."/>
            <person name="Smith H.O."/>
            <person name="White O.R."/>
            <person name="Salzberg S.L."/>
            <person name="Venter J.C."/>
            <person name="Fraser C.M."/>
            <person name="Hoffman S.L."/>
            <person name="Gardner M.J."/>
            <person name="Carucci D.J."/>
        </authorList>
    </citation>
    <scope>NUCLEOTIDE SEQUENCE [LARGE SCALE GENOMIC DNA]</scope>
    <source>
        <strain evidence="1 2">17XNL</strain>
    </source>
</reference>
<dbReference type="AlphaFoldDB" id="Q7RG78"/>
<dbReference type="Proteomes" id="UP000008553">
    <property type="component" value="Unassembled WGS sequence"/>
</dbReference>
<dbReference type="InParanoid" id="Q7RG78"/>
<keyword evidence="2" id="KW-1185">Reference proteome</keyword>
<comment type="caution">
    <text evidence="1">The sequence shown here is derived from an EMBL/GenBank/DDBJ whole genome shotgun (WGS) entry which is preliminary data.</text>
</comment>
<protein>
    <submittedName>
        <fullName evidence="1">Uncharacterized protein</fullName>
    </submittedName>
</protein>
<dbReference type="PaxDb" id="73239-Q7RG78"/>
<evidence type="ECO:0000313" key="1">
    <source>
        <dbReference type="EMBL" id="EAA16334.1"/>
    </source>
</evidence>
<evidence type="ECO:0000313" key="2">
    <source>
        <dbReference type="Proteomes" id="UP000008553"/>
    </source>
</evidence>
<sequence length="75" mass="8960">MYLLKLSKEELEMFNIYTYNFSNKDNNMTMSEKYEYSEKSLKTFFPNQETIYPSNYSLKISVEVSKEGLDTEGVW</sequence>
<proteinExistence type="predicted"/>
<gene>
    <name evidence="1" type="ORF">PY04469</name>
</gene>
<accession>Q7RG78</accession>
<dbReference type="EMBL" id="AABL01001362">
    <property type="protein sequence ID" value="EAA16334.1"/>
    <property type="molecule type" value="Genomic_DNA"/>
</dbReference>
<organism evidence="1 2">
    <name type="scientific">Plasmodium yoelii yoelii</name>
    <dbReference type="NCBI Taxonomy" id="73239"/>
    <lineage>
        <taxon>Eukaryota</taxon>
        <taxon>Sar</taxon>
        <taxon>Alveolata</taxon>
        <taxon>Apicomplexa</taxon>
        <taxon>Aconoidasida</taxon>
        <taxon>Haemosporida</taxon>
        <taxon>Plasmodiidae</taxon>
        <taxon>Plasmodium</taxon>
        <taxon>Plasmodium (Vinckeia)</taxon>
    </lineage>
</organism>